<accession>A0ABW7A8G1</accession>
<evidence type="ECO:0000313" key="1">
    <source>
        <dbReference type="EMBL" id="MFG1702585.1"/>
    </source>
</evidence>
<comment type="caution">
    <text evidence="1">The sequence shown here is derived from an EMBL/GenBank/DDBJ whole genome shotgun (WGS) entry which is preliminary data.</text>
</comment>
<dbReference type="RefSeq" id="WP_393162447.1">
    <property type="nucleotide sequence ID" value="NZ_JBICRM010000002.1"/>
</dbReference>
<name>A0ABW7A8G1_9ACTN</name>
<reference evidence="1 2" key="1">
    <citation type="submission" date="2024-10" db="EMBL/GenBank/DDBJ databases">
        <authorList>
            <person name="Topkara A.R."/>
            <person name="Saygin H."/>
        </authorList>
    </citation>
    <scope>NUCLEOTIDE SEQUENCE [LARGE SCALE GENOMIC DNA]</scope>
    <source>
        <strain evidence="1 2">M3C6</strain>
    </source>
</reference>
<evidence type="ECO:0000313" key="2">
    <source>
        <dbReference type="Proteomes" id="UP001603978"/>
    </source>
</evidence>
<keyword evidence="2" id="KW-1185">Reference proteome</keyword>
<protein>
    <submittedName>
        <fullName evidence="1">Uncharacterized protein</fullName>
    </submittedName>
</protein>
<organism evidence="1 2">
    <name type="scientific">Nonomuraea marmarensis</name>
    <dbReference type="NCBI Taxonomy" id="3351344"/>
    <lineage>
        <taxon>Bacteria</taxon>
        <taxon>Bacillati</taxon>
        <taxon>Actinomycetota</taxon>
        <taxon>Actinomycetes</taxon>
        <taxon>Streptosporangiales</taxon>
        <taxon>Streptosporangiaceae</taxon>
        <taxon>Nonomuraea</taxon>
    </lineage>
</organism>
<dbReference type="Proteomes" id="UP001603978">
    <property type="component" value="Unassembled WGS sequence"/>
</dbReference>
<sequence length="63" mass="7331">MKRLRQVGRPEGRRVITLVTMIEQWTSEDERELQARCASFRIAKLALDHRHEADKEDEADPAA</sequence>
<proteinExistence type="predicted"/>
<dbReference type="EMBL" id="JBICRM010000002">
    <property type="protein sequence ID" value="MFG1702585.1"/>
    <property type="molecule type" value="Genomic_DNA"/>
</dbReference>
<gene>
    <name evidence="1" type="ORF">ACFLIM_05275</name>
</gene>